<gene>
    <name evidence="1" type="primary">NUDT3_4</name>
    <name evidence="1" type="ORF">CK203_021132</name>
</gene>
<sequence>MFSCFSIICGKSQESEVSAVKYISCEEYKRLLAKEDPEYVPYDVNGKYGQLFDIIAQRYKENMEERSLTLQKQLRRYVPISLEAEISSVVMNHCVLPSPLVDLPLQGGSFTWSGGLYNQAWARLDRFLVSPSWLDQFSNGIQKRLPRPISDHFPILIEGGGIRRGPSPFRDVFGSLESNKFAALLQVKYWDQLSRELWLREGDRNTGYFHRMTIAHRRRNSMDKIKINGIWLSEEQEVRTRIADAFKQLLTEDLEWKADIGGLNLNQISHQEAEILAFPFSEDEVHSALMDMKDKAPGSDGFTVAFWQCCWEFVKEEVLEMFKEFHEQNSFLKSLNNTFLVLLPKKGGAEELGGFRPISLLGGLYKLLAKVLANRIKKVIGKVVSSDQNAFVMDRQILDASLIAN</sequence>
<dbReference type="Proteomes" id="UP000288805">
    <property type="component" value="Unassembled WGS sequence"/>
</dbReference>
<dbReference type="SUPFAM" id="SSF56219">
    <property type="entry name" value="DNase I-like"/>
    <property type="match status" value="1"/>
</dbReference>
<keyword evidence="1" id="KW-0378">Hydrolase</keyword>
<name>A0A438JX23_VITVI</name>
<dbReference type="InterPro" id="IPR036691">
    <property type="entry name" value="Endo/exonu/phosph_ase_sf"/>
</dbReference>
<evidence type="ECO:0000313" key="1">
    <source>
        <dbReference type="EMBL" id="RVX13512.1"/>
    </source>
</evidence>
<dbReference type="Gene3D" id="3.60.10.10">
    <property type="entry name" value="Endonuclease/exonuclease/phosphatase"/>
    <property type="match status" value="1"/>
</dbReference>
<dbReference type="PANTHER" id="PTHR19446">
    <property type="entry name" value="REVERSE TRANSCRIPTASES"/>
    <property type="match status" value="1"/>
</dbReference>
<protein>
    <submittedName>
        <fullName evidence="1">Nudix hydrolase 3</fullName>
    </submittedName>
</protein>
<accession>A0A438JX23</accession>
<dbReference type="EMBL" id="QGNW01000024">
    <property type="protein sequence ID" value="RVX13512.1"/>
    <property type="molecule type" value="Genomic_DNA"/>
</dbReference>
<reference evidence="1 2" key="1">
    <citation type="journal article" date="2018" name="PLoS Genet.">
        <title>Population sequencing reveals clonal diversity and ancestral inbreeding in the grapevine cultivar Chardonnay.</title>
        <authorList>
            <person name="Roach M.J."/>
            <person name="Johnson D.L."/>
            <person name="Bohlmann J."/>
            <person name="van Vuuren H.J."/>
            <person name="Jones S.J."/>
            <person name="Pretorius I.S."/>
            <person name="Schmidt S.A."/>
            <person name="Borneman A.R."/>
        </authorList>
    </citation>
    <scope>NUCLEOTIDE SEQUENCE [LARGE SCALE GENOMIC DNA]</scope>
    <source>
        <strain evidence="2">cv. Chardonnay</strain>
        <tissue evidence="1">Leaf</tissue>
    </source>
</reference>
<organism evidence="1 2">
    <name type="scientific">Vitis vinifera</name>
    <name type="common">Grape</name>
    <dbReference type="NCBI Taxonomy" id="29760"/>
    <lineage>
        <taxon>Eukaryota</taxon>
        <taxon>Viridiplantae</taxon>
        <taxon>Streptophyta</taxon>
        <taxon>Embryophyta</taxon>
        <taxon>Tracheophyta</taxon>
        <taxon>Spermatophyta</taxon>
        <taxon>Magnoliopsida</taxon>
        <taxon>eudicotyledons</taxon>
        <taxon>Gunneridae</taxon>
        <taxon>Pentapetalae</taxon>
        <taxon>rosids</taxon>
        <taxon>Vitales</taxon>
        <taxon>Vitaceae</taxon>
        <taxon>Viteae</taxon>
        <taxon>Vitis</taxon>
    </lineage>
</organism>
<dbReference type="AlphaFoldDB" id="A0A438JX23"/>
<comment type="caution">
    <text evidence="1">The sequence shown here is derived from an EMBL/GenBank/DDBJ whole genome shotgun (WGS) entry which is preliminary data.</text>
</comment>
<proteinExistence type="predicted"/>
<dbReference type="GO" id="GO:0016787">
    <property type="term" value="F:hydrolase activity"/>
    <property type="evidence" value="ECO:0007669"/>
    <property type="project" value="UniProtKB-KW"/>
</dbReference>
<evidence type="ECO:0000313" key="2">
    <source>
        <dbReference type="Proteomes" id="UP000288805"/>
    </source>
</evidence>